<feature type="compositionally biased region" description="Acidic residues" evidence="17">
    <location>
        <begin position="321"/>
        <end position="332"/>
    </location>
</feature>
<keyword evidence="3" id="KW-0813">Transport</keyword>
<keyword evidence="11" id="KW-0630">Potassium</keyword>
<evidence type="ECO:0000256" key="15">
    <source>
        <dbReference type="ARBA" id="ARBA00023136"/>
    </source>
</evidence>
<dbReference type="FunFam" id="1.20.1420.30:FF:000009">
    <property type="entry name" value="sodium/potassium/calcium exchanger 5 isoform X2"/>
    <property type="match status" value="1"/>
</dbReference>
<keyword evidence="12 18" id="KW-1133">Transmembrane helix</keyword>
<evidence type="ECO:0000256" key="7">
    <source>
        <dbReference type="ARBA" id="ARBA00022692"/>
    </source>
</evidence>
<evidence type="ECO:0000256" key="16">
    <source>
        <dbReference type="ARBA" id="ARBA00023201"/>
    </source>
</evidence>
<keyword evidence="8" id="KW-0732">Signal</keyword>
<comment type="similarity">
    <text evidence="2">Belongs to the Ca(2+):cation antiporter (CaCA) (TC 2.A.19) family. SLC24A subfamily.</text>
</comment>
<feature type="transmembrane region" description="Helical" evidence="18">
    <location>
        <begin position="181"/>
        <end position="205"/>
    </location>
</feature>
<evidence type="ECO:0000256" key="1">
    <source>
        <dbReference type="ARBA" id="ARBA00004141"/>
    </source>
</evidence>
<evidence type="ECO:0000256" key="6">
    <source>
        <dbReference type="ARBA" id="ARBA00022568"/>
    </source>
</evidence>
<protein>
    <recommendedName>
        <fullName evidence="19">Sodium/calcium exchanger membrane region domain-containing protein</fullName>
    </recommendedName>
</protein>
<evidence type="ECO:0000256" key="4">
    <source>
        <dbReference type="ARBA" id="ARBA00022449"/>
    </source>
</evidence>
<keyword evidence="7 18" id="KW-0812">Transmembrane</keyword>
<dbReference type="GO" id="GO:0006874">
    <property type="term" value="P:intracellular calcium ion homeostasis"/>
    <property type="evidence" value="ECO:0007669"/>
    <property type="project" value="TreeGrafter"/>
</dbReference>
<dbReference type="PANTHER" id="PTHR10846">
    <property type="entry name" value="SODIUM/POTASSIUM/CALCIUM EXCHANGER"/>
    <property type="match status" value="1"/>
</dbReference>
<evidence type="ECO:0000256" key="18">
    <source>
        <dbReference type="SAM" id="Phobius"/>
    </source>
</evidence>
<organism evidence="20 21">
    <name type="scientific">Triparma laevis f. inornata</name>
    <dbReference type="NCBI Taxonomy" id="1714386"/>
    <lineage>
        <taxon>Eukaryota</taxon>
        <taxon>Sar</taxon>
        <taxon>Stramenopiles</taxon>
        <taxon>Ochrophyta</taxon>
        <taxon>Bolidophyceae</taxon>
        <taxon>Parmales</taxon>
        <taxon>Triparmaceae</taxon>
        <taxon>Triparma</taxon>
    </lineage>
</organism>
<evidence type="ECO:0000256" key="11">
    <source>
        <dbReference type="ARBA" id="ARBA00022958"/>
    </source>
</evidence>
<evidence type="ECO:0000256" key="5">
    <source>
        <dbReference type="ARBA" id="ARBA00022538"/>
    </source>
</evidence>
<keyword evidence="13" id="KW-0915">Sodium</keyword>
<evidence type="ECO:0000256" key="13">
    <source>
        <dbReference type="ARBA" id="ARBA00023053"/>
    </source>
</evidence>
<keyword evidence="10" id="KW-0769">Symport</keyword>
<evidence type="ECO:0000313" key="20">
    <source>
        <dbReference type="EMBL" id="GMH66024.1"/>
    </source>
</evidence>
<feature type="transmembrane region" description="Helical" evidence="18">
    <location>
        <begin position="155"/>
        <end position="175"/>
    </location>
</feature>
<feature type="domain" description="Sodium/calcium exchanger membrane region" evidence="19">
    <location>
        <begin position="374"/>
        <end position="522"/>
    </location>
</feature>
<dbReference type="NCBIfam" id="TIGR00367">
    <property type="entry name" value="calcium/sodium antiporter"/>
    <property type="match status" value="1"/>
</dbReference>
<evidence type="ECO:0000256" key="8">
    <source>
        <dbReference type="ARBA" id="ARBA00022729"/>
    </source>
</evidence>
<feature type="compositionally biased region" description="Basic residues" evidence="17">
    <location>
        <begin position="11"/>
        <end position="20"/>
    </location>
</feature>
<dbReference type="GO" id="GO:0008273">
    <property type="term" value="F:calcium, potassium:sodium antiporter activity"/>
    <property type="evidence" value="ECO:0007669"/>
    <property type="project" value="TreeGrafter"/>
</dbReference>
<evidence type="ECO:0000256" key="12">
    <source>
        <dbReference type="ARBA" id="ARBA00022989"/>
    </source>
</evidence>
<feature type="transmembrane region" description="Helical" evidence="18">
    <location>
        <begin position="226"/>
        <end position="245"/>
    </location>
</feature>
<dbReference type="PANTHER" id="PTHR10846:SF8">
    <property type="entry name" value="INNER MEMBRANE PROTEIN YRBG"/>
    <property type="match status" value="1"/>
</dbReference>
<dbReference type="GO" id="GO:0015293">
    <property type="term" value="F:symporter activity"/>
    <property type="evidence" value="ECO:0007669"/>
    <property type="project" value="UniProtKB-KW"/>
</dbReference>
<keyword evidence="16" id="KW-0739">Sodium transport</keyword>
<evidence type="ECO:0000256" key="3">
    <source>
        <dbReference type="ARBA" id="ARBA00022448"/>
    </source>
</evidence>
<dbReference type="InterPro" id="IPR004837">
    <property type="entry name" value="NaCa_Exmemb"/>
</dbReference>
<evidence type="ECO:0000256" key="14">
    <source>
        <dbReference type="ARBA" id="ARBA00023065"/>
    </source>
</evidence>
<name>A0A9W7ACU5_9STRA</name>
<dbReference type="Pfam" id="PF01699">
    <property type="entry name" value="Na_Ca_ex"/>
    <property type="match status" value="2"/>
</dbReference>
<evidence type="ECO:0000256" key="17">
    <source>
        <dbReference type="SAM" id="MobiDB-lite"/>
    </source>
</evidence>
<accession>A0A9W7ACU5</accession>
<dbReference type="InterPro" id="IPR044880">
    <property type="entry name" value="NCX_ion-bd_dom_sf"/>
</dbReference>
<dbReference type="GO" id="GO:0005886">
    <property type="term" value="C:plasma membrane"/>
    <property type="evidence" value="ECO:0007669"/>
    <property type="project" value="TreeGrafter"/>
</dbReference>
<evidence type="ECO:0000256" key="10">
    <source>
        <dbReference type="ARBA" id="ARBA00022847"/>
    </source>
</evidence>
<feature type="compositionally biased region" description="Basic and acidic residues" evidence="17">
    <location>
        <begin position="306"/>
        <end position="320"/>
    </location>
</feature>
<evidence type="ECO:0000313" key="21">
    <source>
        <dbReference type="Proteomes" id="UP001162640"/>
    </source>
</evidence>
<evidence type="ECO:0000259" key="19">
    <source>
        <dbReference type="Pfam" id="PF01699"/>
    </source>
</evidence>
<feature type="transmembrane region" description="Helical" evidence="18">
    <location>
        <begin position="116"/>
        <end position="134"/>
    </location>
</feature>
<dbReference type="InterPro" id="IPR004481">
    <property type="entry name" value="K/Na/Ca-exchanger"/>
</dbReference>
<sequence length="534" mass="56677">MIADKSAVSKAKQKKREYRRTKRIAKRKKGLPIALCLGAAGLAYLAYVGSGESPELALGSDNSGGGLRGRALAEEGIFRTEELDGRVLSGGGANANSTCELPMLPNAIGGKTTGNVILSAIFTLWAFVGLAIVCDEFFQPSLEAISEALNLSPDVAGATFLAAGSSAPELFTSLADAFGDASSIGMGTIVGSAMFNILVIVALSAAVAGKSGASLKIDYRPVTRDVCFYSYSILLLALFFTDGVITAVESGIMWASYLLYILFMVFNEKILGMCKPPTTDAYKVTPEDDDAADAAVTALQEAGTFKEKGEEGSTEVKKEEVEEEEEEEEEEGESRFALPDSASDWPLFLLSLPFLAMFTVTIPDCGTKKWEKYYVASFVSSILWIGILCHIMVEFAVGIACIQAIDPIVMGVLVLAVGTSVPDAIGSMIAARNGEADMAIANAIGSNVFDVLLGLGFPWFLAILVKGEDFVVCKDGIETAVLILFCTVILFVGVLAINKWMMNTTVGIGLFALYALYVIYTIISAASQGKKCGE</sequence>
<keyword evidence="4" id="KW-0050">Antiport</keyword>
<feature type="transmembrane region" description="Helical" evidence="18">
    <location>
        <begin position="251"/>
        <end position="267"/>
    </location>
</feature>
<dbReference type="Proteomes" id="UP001162640">
    <property type="component" value="Unassembled WGS sequence"/>
</dbReference>
<keyword evidence="14" id="KW-0406">Ion transport</keyword>
<keyword evidence="15 18" id="KW-0472">Membrane</keyword>
<evidence type="ECO:0000256" key="9">
    <source>
        <dbReference type="ARBA" id="ARBA00022837"/>
    </source>
</evidence>
<feature type="region of interest" description="Disordered" evidence="17">
    <location>
        <begin position="1"/>
        <end position="20"/>
    </location>
</feature>
<proteinExistence type="inferred from homology"/>
<feature type="transmembrane region" description="Helical" evidence="18">
    <location>
        <begin position="382"/>
        <end position="402"/>
    </location>
</feature>
<dbReference type="Gene3D" id="1.20.1420.30">
    <property type="entry name" value="NCX, central ion-binding region"/>
    <property type="match status" value="2"/>
</dbReference>
<dbReference type="EMBL" id="BLQM01000119">
    <property type="protein sequence ID" value="GMH66024.1"/>
    <property type="molecule type" value="Genomic_DNA"/>
</dbReference>
<feature type="region of interest" description="Disordered" evidence="17">
    <location>
        <begin position="306"/>
        <end position="337"/>
    </location>
</feature>
<feature type="transmembrane region" description="Helical" evidence="18">
    <location>
        <begin position="443"/>
        <end position="465"/>
    </location>
</feature>
<keyword evidence="6" id="KW-0109">Calcium transport</keyword>
<dbReference type="GO" id="GO:0005262">
    <property type="term" value="F:calcium channel activity"/>
    <property type="evidence" value="ECO:0007669"/>
    <property type="project" value="TreeGrafter"/>
</dbReference>
<gene>
    <name evidence="20" type="ORF">TL16_g04338</name>
</gene>
<feature type="domain" description="Sodium/calcium exchanger membrane region" evidence="19">
    <location>
        <begin position="121"/>
        <end position="265"/>
    </location>
</feature>
<dbReference type="AlphaFoldDB" id="A0A9W7ACU5"/>
<keyword evidence="9" id="KW-0106">Calcium</keyword>
<comment type="caution">
    <text evidence="20">The sequence shown here is derived from an EMBL/GenBank/DDBJ whole genome shotgun (WGS) entry which is preliminary data.</text>
</comment>
<keyword evidence="5" id="KW-0633">Potassium transport</keyword>
<comment type="subcellular location">
    <subcellularLocation>
        <location evidence="1">Membrane</location>
        <topology evidence="1">Multi-pass membrane protein</topology>
    </subcellularLocation>
</comment>
<feature type="transmembrane region" description="Helical" evidence="18">
    <location>
        <begin position="504"/>
        <end position="523"/>
    </location>
</feature>
<feature type="transmembrane region" description="Helical" evidence="18">
    <location>
        <begin position="409"/>
        <end position="431"/>
    </location>
</feature>
<feature type="transmembrane region" description="Helical" evidence="18">
    <location>
        <begin position="477"/>
        <end position="498"/>
    </location>
</feature>
<evidence type="ECO:0000256" key="2">
    <source>
        <dbReference type="ARBA" id="ARBA00005364"/>
    </source>
</evidence>
<reference evidence="21" key="1">
    <citation type="journal article" date="2023" name="Commun. Biol.">
        <title>Genome analysis of Parmales, the sister group of diatoms, reveals the evolutionary specialization of diatoms from phago-mixotrophs to photoautotrophs.</title>
        <authorList>
            <person name="Ban H."/>
            <person name="Sato S."/>
            <person name="Yoshikawa S."/>
            <person name="Yamada K."/>
            <person name="Nakamura Y."/>
            <person name="Ichinomiya M."/>
            <person name="Sato N."/>
            <person name="Blanc-Mathieu R."/>
            <person name="Endo H."/>
            <person name="Kuwata A."/>
            <person name="Ogata H."/>
        </authorList>
    </citation>
    <scope>NUCLEOTIDE SEQUENCE [LARGE SCALE GENOMIC DNA]</scope>
</reference>